<keyword evidence="4" id="KW-1003">Cell membrane</keyword>
<dbReference type="InterPro" id="IPR038770">
    <property type="entry name" value="Na+/solute_symporter_sf"/>
</dbReference>
<dbReference type="Proteomes" id="UP001597301">
    <property type="component" value="Unassembled WGS sequence"/>
</dbReference>
<feature type="transmembrane region" description="Helical" evidence="8">
    <location>
        <begin position="196"/>
        <end position="216"/>
    </location>
</feature>
<evidence type="ECO:0000313" key="9">
    <source>
        <dbReference type="EMBL" id="MFD1706546.1"/>
    </source>
</evidence>
<evidence type="ECO:0000256" key="8">
    <source>
        <dbReference type="SAM" id="Phobius"/>
    </source>
</evidence>
<feature type="transmembrane region" description="Helical" evidence="8">
    <location>
        <begin position="101"/>
        <end position="122"/>
    </location>
</feature>
<keyword evidence="10" id="KW-1185">Reference proteome</keyword>
<dbReference type="EMBL" id="JBHUEO010000015">
    <property type="protein sequence ID" value="MFD1706546.1"/>
    <property type="molecule type" value="Genomic_DNA"/>
</dbReference>
<evidence type="ECO:0000256" key="5">
    <source>
        <dbReference type="ARBA" id="ARBA00022692"/>
    </source>
</evidence>
<comment type="similarity">
    <text evidence="2">Belongs to the auxin efflux carrier (TC 2.A.69) family.</text>
</comment>
<feature type="transmembrane region" description="Helical" evidence="8">
    <location>
        <begin position="287"/>
        <end position="307"/>
    </location>
</feature>
<reference evidence="10" key="1">
    <citation type="journal article" date="2019" name="Int. J. Syst. Evol. Microbiol.">
        <title>The Global Catalogue of Microorganisms (GCM) 10K type strain sequencing project: providing services to taxonomists for standard genome sequencing and annotation.</title>
        <authorList>
            <consortium name="The Broad Institute Genomics Platform"/>
            <consortium name="The Broad Institute Genome Sequencing Center for Infectious Disease"/>
            <person name="Wu L."/>
            <person name="Ma J."/>
        </authorList>
    </citation>
    <scope>NUCLEOTIDE SEQUENCE [LARGE SCALE GENOMIC DNA]</scope>
    <source>
        <strain evidence="10">CGMCC 1.12295</strain>
    </source>
</reference>
<feature type="transmembrane region" description="Helical" evidence="8">
    <location>
        <begin position="228"/>
        <end position="247"/>
    </location>
</feature>
<comment type="subcellular location">
    <subcellularLocation>
        <location evidence="1">Cell membrane</location>
        <topology evidence="1">Multi-pass membrane protein</topology>
    </subcellularLocation>
</comment>
<sequence>MLSSGLFFQEMLALYIIAVLGYAARKKQILTQESVRVITQILLYMTLPALILHSLNIELSIAYLKQFSWLMVMSAYILVLTAVIAGRLNKSTNLSPLQKPVYESLILFGNQGFIGYAVSFILLGEEGIIYLTVFNIFYLLFIWAYGIHLFTKNKNTVNWKAVLLNPGIFSTSLGFVLMFVPFTWPSFIAAALESVGTMTVPLSMILIGALVANVTLKDFAISLTNMYLWKAALLRLLAFPMLLLPFAMLGVPFHVFLIAVIVSAMPSAPTICIYCEKYGGDSQFASFGVMLTTLLCILTIPLLYVFLNAIQHFAGLL</sequence>
<evidence type="ECO:0000256" key="6">
    <source>
        <dbReference type="ARBA" id="ARBA00022989"/>
    </source>
</evidence>
<evidence type="ECO:0000256" key="2">
    <source>
        <dbReference type="ARBA" id="ARBA00010145"/>
    </source>
</evidence>
<dbReference type="RefSeq" id="WP_380773164.1">
    <property type="nucleotide sequence ID" value="NZ_JBHUEO010000015.1"/>
</dbReference>
<organism evidence="9 10">
    <name type="scientific">Siminovitchia sediminis</name>
    <dbReference type="NCBI Taxonomy" id="1274353"/>
    <lineage>
        <taxon>Bacteria</taxon>
        <taxon>Bacillati</taxon>
        <taxon>Bacillota</taxon>
        <taxon>Bacilli</taxon>
        <taxon>Bacillales</taxon>
        <taxon>Bacillaceae</taxon>
        <taxon>Siminovitchia</taxon>
    </lineage>
</organism>
<evidence type="ECO:0000256" key="1">
    <source>
        <dbReference type="ARBA" id="ARBA00004651"/>
    </source>
</evidence>
<accession>A0ABW4KG71</accession>
<gene>
    <name evidence="9" type="ORF">ACFSCZ_07230</name>
</gene>
<dbReference type="InterPro" id="IPR004776">
    <property type="entry name" value="Mem_transp_PIN-like"/>
</dbReference>
<evidence type="ECO:0000256" key="3">
    <source>
        <dbReference type="ARBA" id="ARBA00022448"/>
    </source>
</evidence>
<keyword evidence="3" id="KW-0813">Transport</keyword>
<dbReference type="Gene3D" id="1.20.1530.20">
    <property type="match status" value="1"/>
</dbReference>
<keyword evidence="5 8" id="KW-0812">Transmembrane</keyword>
<name>A0ABW4KG71_9BACI</name>
<comment type="caution">
    <text evidence="9">The sequence shown here is derived from an EMBL/GenBank/DDBJ whole genome shotgun (WGS) entry which is preliminary data.</text>
</comment>
<keyword evidence="6 8" id="KW-1133">Transmembrane helix</keyword>
<feature type="transmembrane region" description="Helical" evidence="8">
    <location>
        <begin position="128"/>
        <end position="150"/>
    </location>
</feature>
<dbReference type="Pfam" id="PF03547">
    <property type="entry name" value="Mem_trans"/>
    <property type="match status" value="2"/>
</dbReference>
<protein>
    <submittedName>
        <fullName evidence="9">AEC family transporter</fullName>
    </submittedName>
</protein>
<proteinExistence type="inferred from homology"/>
<dbReference type="PANTHER" id="PTHR36838:SF1">
    <property type="entry name" value="SLR1864 PROTEIN"/>
    <property type="match status" value="1"/>
</dbReference>
<feature type="transmembrane region" description="Helical" evidence="8">
    <location>
        <begin position="6"/>
        <end position="25"/>
    </location>
</feature>
<dbReference type="PANTHER" id="PTHR36838">
    <property type="entry name" value="AUXIN EFFLUX CARRIER FAMILY PROTEIN"/>
    <property type="match status" value="1"/>
</dbReference>
<evidence type="ECO:0000256" key="4">
    <source>
        <dbReference type="ARBA" id="ARBA00022475"/>
    </source>
</evidence>
<feature type="transmembrane region" description="Helical" evidence="8">
    <location>
        <begin position="162"/>
        <end position="184"/>
    </location>
</feature>
<feature type="transmembrane region" description="Helical" evidence="8">
    <location>
        <begin position="67"/>
        <end position="89"/>
    </location>
</feature>
<evidence type="ECO:0000256" key="7">
    <source>
        <dbReference type="ARBA" id="ARBA00023136"/>
    </source>
</evidence>
<feature type="transmembrane region" description="Helical" evidence="8">
    <location>
        <begin position="37"/>
        <end position="55"/>
    </location>
</feature>
<keyword evidence="7 8" id="KW-0472">Membrane</keyword>
<evidence type="ECO:0000313" key="10">
    <source>
        <dbReference type="Proteomes" id="UP001597301"/>
    </source>
</evidence>